<feature type="transmembrane region" description="Helical" evidence="1">
    <location>
        <begin position="284"/>
        <end position="306"/>
    </location>
</feature>
<dbReference type="EMBL" id="VCQV01000042">
    <property type="protein sequence ID" value="TWP33436.1"/>
    <property type="molecule type" value="Genomic_DNA"/>
</dbReference>
<dbReference type="Proteomes" id="UP000320244">
    <property type="component" value="Unassembled WGS sequence"/>
</dbReference>
<feature type="transmembrane region" description="Helical" evidence="1">
    <location>
        <begin position="258"/>
        <end position="277"/>
    </location>
</feature>
<proteinExistence type="predicted"/>
<dbReference type="PANTHER" id="PTHR35337:SF1">
    <property type="entry name" value="SLR1478 PROTEIN"/>
    <property type="match status" value="1"/>
</dbReference>
<keyword evidence="1" id="KW-0812">Transmembrane</keyword>
<dbReference type="Pfam" id="PF01944">
    <property type="entry name" value="SpoIIM"/>
    <property type="match status" value="1"/>
</dbReference>
<organism evidence="2 3">
    <name type="scientific">Leekyejoonella antrihumi</name>
    <dbReference type="NCBI Taxonomy" id="1660198"/>
    <lineage>
        <taxon>Bacteria</taxon>
        <taxon>Bacillati</taxon>
        <taxon>Actinomycetota</taxon>
        <taxon>Actinomycetes</taxon>
        <taxon>Micrococcales</taxon>
        <taxon>Dermacoccaceae</taxon>
        <taxon>Leekyejoonella</taxon>
    </lineage>
</organism>
<dbReference type="PANTHER" id="PTHR35337">
    <property type="entry name" value="SLR1478 PROTEIN"/>
    <property type="match status" value="1"/>
</dbReference>
<sequence>MDLDAYVAAHQHEWNRLRVLVRRRRLSGEDADELLDLYQRVATHLSQIRSGAPDPMVVQMLSGLVADARTKATGVRTASWAGVGQFFAVQLPGMLYRTRAWWLSTLVVNVLLAFAIGIWVDRHPGVQTSFVPADQLQNLVQHEFSGYYSQYAAQDFAAHVWTNNAWIAAVCIATGVLGLPVIYLLWMNTLNVGVMGGIMSAHGRSAEFFGLILPHGMLELTAVFVAAGVGLRLCWTWIEPGPRRRADALAEEVRSSVVVVLGLVLVLLVSGVIEAFVTPSGLPTWARIGIGAAAEVGFLAYVFVIGRRAVLSGQSSDVADIDRAAAAPVAA</sequence>
<keyword evidence="1" id="KW-0472">Membrane</keyword>
<reference evidence="2 3" key="2">
    <citation type="submission" date="2019-08" db="EMBL/GenBank/DDBJ databases">
        <title>Jejuicoccus antrihumi gen. nov., sp. nov., a new member of the family Dermacoccaceae isolated from a cave.</title>
        <authorList>
            <person name="Schumann P."/>
            <person name="Kim I.S."/>
        </authorList>
    </citation>
    <scope>NUCLEOTIDE SEQUENCE [LARGE SCALE GENOMIC DNA]</scope>
    <source>
        <strain evidence="2 3">C5-26</strain>
    </source>
</reference>
<feature type="transmembrane region" description="Helical" evidence="1">
    <location>
        <begin position="208"/>
        <end position="238"/>
    </location>
</feature>
<accession>A0A563DTE2</accession>
<feature type="transmembrane region" description="Helical" evidence="1">
    <location>
        <begin position="100"/>
        <end position="120"/>
    </location>
</feature>
<protein>
    <submittedName>
        <fullName evidence="2">Stage II sporulation protein M</fullName>
    </submittedName>
</protein>
<comment type="caution">
    <text evidence="2">The sequence shown here is derived from an EMBL/GenBank/DDBJ whole genome shotgun (WGS) entry which is preliminary data.</text>
</comment>
<reference evidence="2 3" key="1">
    <citation type="submission" date="2019-05" db="EMBL/GenBank/DDBJ databases">
        <authorList>
            <person name="Lee S.D."/>
        </authorList>
    </citation>
    <scope>NUCLEOTIDE SEQUENCE [LARGE SCALE GENOMIC DNA]</scope>
    <source>
        <strain evidence="2 3">C5-26</strain>
    </source>
</reference>
<feature type="transmembrane region" description="Helical" evidence="1">
    <location>
        <begin position="165"/>
        <end position="187"/>
    </location>
</feature>
<dbReference type="RefSeq" id="WP_146320334.1">
    <property type="nucleotide sequence ID" value="NZ_VCQV01000042.1"/>
</dbReference>
<dbReference type="OrthoDB" id="5243448at2"/>
<keyword evidence="3" id="KW-1185">Reference proteome</keyword>
<keyword evidence="1" id="KW-1133">Transmembrane helix</keyword>
<dbReference type="InterPro" id="IPR002798">
    <property type="entry name" value="SpoIIM-like"/>
</dbReference>
<evidence type="ECO:0000256" key="1">
    <source>
        <dbReference type="SAM" id="Phobius"/>
    </source>
</evidence>
<evidence type="ECO:0000313" key="3">
    <source>
        <dbReference type="Proteomes" id="UP000320244"/>
    </source>
</evidence>
<evidence type="ECO:0000313" key="2">
    <source>
        <dbReference type="EMBL" id="TWP33436.1"/>
    </source>
</evidence>
<name>A0A563DTE2_9MICO</name>
<dbReference type="AlphaFoldDB" id="A0A563DTE2"/>
<gene>
    <name evidence="2" type="ORF">FGL98_21400</name>
</gene>